<feature type="modified residue" description="4-aspartylphosphate" evidence="2">
    <location>
        <position position="54"/>
    </location>
</feature>
<dbReference type="Pfam" id="PF00072">
    <property type="entry name" value="Response_reg"/>
    <property type="match status" value="1"/>
</dbReference>
<dbReference type="InterPro" id="IPR001789">
    <property type="entry name" value="Sig_transdc_resp-reg_receiver"/>
</dbReference>
<dbReference type="RefSeq" id="WP_088620241.1">
    <property type="nucleotide sequence ID" value="NZ_CP022129.1"/>
</dbReference>
<evidence type="ECO:0000259" key="3">
    <source>
        <dbReference type="PROSITE" id="PS50110"/>
    </source>
</evidence>
<name>A0A1Z4C1I7_9GAMM</name>
<protein>
    <submittedName>
        <fullName evidence="4 5">Response regulator</fullName>
    </submittedName>
</protein>
<dbReference type="PANTHER" id="PTHR44591">
    <property type="entry name" value="STRESS RESPONSE REGULATOR PROTEIN 1"/>
    <property type="match status" value="1"/>
</dbReference>
<proteinExistence type="predicted"/>
<dbReference type="Proteomes" id="UP000237423">
    <property type="component" value="Unassembled WGS sequence"/>
</dbReference>
<evidence type="ECO:0000313" key="5">
    <source>
        <dbReference type="EMBL" id="POZ51040.1"/>
    </source>
</evidence>
<dbReference type="InterPro" id="IPR050595">
    <property type="entry name" value="Bact_response_regulator"/>
</dbReference>
<dbReference type="PROSITE" id="PS50110">
    <property type="entry name" value="RESPONSE_REGULATORY"/>
    <property type="match status" value="1"/>
</dbReference>
<reference evidence="4 6" key="1">
    <citation type="submission" date="2017-06" db="EMBL/GenBank/DDBJ databases">
        <title>Genome Sequencing of the methanotroph Methylovulum psychrotolerants str. HV10-M2 isolated from a high-altitude environment.</title>
        <authorList>
            <person name="Mateos-Rivera A."/>
        </authorList>
    </citation>
    <scope>NUCLEOTIDE SEQUENCE [LARGE SCALE GENOMIC DNA]</scope>
    <source>
        <strain evidence="4 6">HV10_M2</strain>
    </source>
</reference>
<organism evidence="4 6">
    <name type="scientific">Methylovulum psychrotolerans</name>
    <dbReference type="NCBI Taxonomy" id="1704499"/>
    <lineage>
        <taxon>Bacteria</taxon>
        <taxon>Pseudomonadati</taxon>
        <taxon>Pseudomonadota</taxon>
        <taxon>Gammaproteobacteria</taxon>
        <taxon>Methylococcales</taxon>
        <taxon>Methylococcaceae</taxon>
        <taxon>Methylovulum</taxon>
    </lineage>
</organism>
<dbReference type="Gene3D" id="3.40.50.2300">
    <property type="match status" value="1"/>
</dbReference>
<dbReference type="Proteomes" id="UP000197019">
    <property type="component" value="Chromosome"/>
</dbReference>
<gene>
    <name evidence="5" type="ORF">AADEFJLK_02998</name>
    <name evidence="4" type="ORF">CEK71_15580</name>
</gene>
<accession>A0A1Z4C1I7</accession>
<evidence type="ECO:0000313" key="4">
    <source>
        <dbReference type="EMBL" id="ASF47369.1"/>
    </source>
</evidence>
<dbReference type="PANTHER" id="PTHR44591:SF20">
    <property type="entry name" value="PROTEIN PILH"/>
    <property type="match status" value="1"/>
</dbReference>
<sequence length="120" mass="13126">MAIQKILICDDSQTDLTNLKNALKNTDCVVVTANNGDEAVAKAKTEKPDIIFMDIIMPGMDGFAACRALRDHPDTKNIPVIFVTSRNQKADKVWAMMQGAKNLISKPFEAAEITDVLAAF</sequence>
<dbReference type="SUPFAM" id="SSF52172">
    <property type="entry name" value="CheY-like"/>
    <property type="match status" value="1"/>
</dbReference>
<dbReference type="AlphaFoldDB" id="A0A1Z4C1I7"/>
<dbReference type="KEGG" id="mpsy:CEK71_15580"/>
<keyword evidence="6" id="KW-1185">Reference proteome</keyword>
<dbReference type="EMBL" id="PGFZ01000007">
    <property type="protein sequence ID" value="POZ51040.1"/>
    <property type="molecule type" value="Genomic_DNA"/>
</dbReference>
<evidence type="ECO:0000313" key="7">
    <source>
        <dbReference type="Proteomes" id="UP000237423"/>
    </source>
</evidence>
<evidence type="ECO:0000313" key="6">
    <source>
        <dbReference type="Proteomes" id="UP000197019"/>
    </source>
</evidence>
<dbReference type="InterPro" id="IPR011006">
    <property type="entry name" value="CheY-like_superfamily"/>
</dbReference>
<dbReference type="OrthoDB" id="9800897at2"/>
<feature type="domain" description="Response regulatory" evidence="3">
    <location>
        <begin position="5"/>
        <end position="120"/>
    </location>
</feature>
<keyword evidence="1 2" id="KW-0597">Phosphoprotein</keyword>
<dbReference type="SMART" id="SM00448">
    <property type="entry name" value="REC"/>
    <property type="match status" value="1"/>
</dbReference>
<dbReference type="EMBL" id="CP022129">
    <property type="protein sequence ID" value="ASF47369.1"/>
    <property type="molecule type" value="Genomic_DNA"/>
</dbReference>
<dbReference type="GO" id="GO:0000160">
    <property type="term" value="P:phosphorelay signal transduction system"/>
    <property type="evidence" value="ECO:0007669"/>
    <property type="project" value="InterPro"/>
</dbReference>
<reference evidence="5 7" key="2">
    <citation type="submission" date="2017-11" db="EMBL/GenBank/DDBJ databases">
        <title>Draft Genome Sequence of Methylobacter psychrotolerans Sph1T, an Obligate Methanotroph from Low-Temperature Environments.</title>
        <authorList>
            <person name="Oshkin I.Y."/>
            <person name="Miroshnikov K."/>
            <person name="Belova S.E."/>
            <person name="Korzhenkov A."/>
            <person name="Toshchakov S.V."/>
            <person name="Dedysh S.N."/>
        </authorList>
    </citation>
    <scope>NUCLEOTIDE SEQUENCE [LARGE SCALE GENOMIC DNA]</scope>
    <source>
        <strain evidence="5 7">Sph1</strain>
    </source>
</reference>
<evidence type="ECO:0000256" key="2">
    <source>
        <dbReference type="PROSITE-ProRule" id="PRU00169"/>
    </source>
</evidence>
<evidence type="ECO:0000256" key="1">
    <source>
        <dbReference type="ARBA" id="ARBA00022553"/>
    </source>
</evidence>